<dbReference type="Proteomes" id="UP001165586">
    <property type="component" value="Unassembled WGS sequence"/>
</dbReference>
<name>A0ABT2GW48_9MICO</name>
<sequence>MIGCGTSWFIAQSYARLREAGGFGVTDAFAASEHSLRGRDYDTVLVISRSGTTTEILDLVAELGTSTRVMALTADPDAPLAQAVPGAIVLDWADERSIVQTRFATTALMALRASLGEDLRSVIEAGREAALEEIDARARVAGQFTFLGRGWSVGLANEAALKLREAAQVWTESYPAFEYRHGPISIAEPGRVVWSLGTEPSGIADDVEPTGALFIENLSDPVVDLLRIQRLAVLLANDRGLDPDRPRSLTRAVTLTDR</sequence>
<dbReference type="EMBL" id="JANLCJ010000001">
    <property type="protein sequence ID" value="MCS5732185.1"/>
    <property type="molecule type" value="Genomic_DNA"/>
</dbReference>
<proteinExistence type="predicted"/>
<dbReference type="CDD" id="cd05009">
    <property type="entry name" value="SIS_GlmS_GlmD_2"/>
    <property type="match status" value="1"/>
</dbReference>
<evidence type="ECO:0000259" key="1">
    <source>
        <dbReference type="PROSITE" id="PS51464"/>
    </source>
</evidence>
<dbReference type="PANTHER" id="PTHR10937">
    <property type="entry name" value="GLUCOSAMINE--FRUCTOSE-6-PHOSPHATE AMINOTRANSFERASE, ISOMERIZING"/>
    <property type="match status" value="1"/>
</dbReference>
<keyword evidence="3" id="KW-1185">Reference proteome</keyword>
<keyword evidence="2" id="KW-0413">Isomerase</keyword>
<dbReference type="Gene3D" id="3.40.50.10490">
    <property type="entry name" value="Glucose-6-phosphate isomerase like protein, domain 1"/>
    <property type="match status" value="3"/>
</dbReference>
<dbReference type="InterPro" id="IPR035490">
    <property type="entry name" value="GlmS/FrlB_SIS"/>
</dbReference>
<dbReference type="InterPro" id="IPR001347">
    <property type="entry name" value="SIS_dom"/>
</dbReference>
<organism evidence="2 3">
    <name type="scientific">Herbiconiux daphne</name>
    <dbReference type="NCBI Taxonomy" id="2970914"/>
    <lineage>
        <taxon>Bacteria</taxon>
        <taxon>Bacillati</taxon>
        <taxon>Actinomycetota</taxon>
        <taxon>Actinomycetes</taxon>
        <taxon>Micrococcales</taxon>
        <taxon>Microbacteriaceae</taxon>
        <taxon>Herbiconiux</taxon>
    </lineage>
</organism>
<dbReference type="PROSITE" id="PS51464">
    <property type="entry name" value="SIS"/>
    <property type="match status" value="1"/>
</dbReference>
<gene>
    <name evidence="2" type="ORF">N1032_00315</name>
</gene>
<evidence type="ECO:0000313" key="2">
    <source>
        <dbReference type="EMBL" id="MCS5732185.1"/>
    </source>
</evidence>
<reference evidence="2" key="1">
    <citation type="submission" date="2022-08" db="EMBL/GenBank/DDBJ databases">
        <authorList>
            <person name="Deng Y."/>
            <person name="Han X.-F."/>
            <person name="Zhang Y.-Q."/>
        </authorList>
    </citation>
    <scope>NUCLEOTIDE SEQUENCE</scope>
    <source>
        <strain evidence="2">CPCC 203386</strain>
    </source>
</reference>
<comment type="caution">
    <text evidence="2">The sequence shown here is derived from an EMBL/GenBank/DDBJ whole genome shotgun (WGS) entry which is preliminary data.</text>
</comment>
<dbReference type="InterPro" id="IPR046348">
    <property type="entry name" value="SIS_dom_sf"/>
</dbReference>
<dbReference type="RefSeq" id="WP_259536673.1">
    <property type="nucleotide sequence ID" value="NZ_JANLCJ010000001.1"/>
</dbReference>
<dbReference type="GO" id="GO:0016853">
    <property type="term" value="F:isomerase activity"/>
    <property type="evidence" value="ECO:0007669"/>
    <property type="project" value="UniProtKB-KW"/>
</dbReference>
<protein>
    <submittedName>
        <fullName evidence="2">Sugar isomerase</fullName>
    </submittedName>
</protein>
<evidence type="ECO:0000313" key="3">
    <source>
        <dbReference type="Proteomes" id="UP001165586"/>
    </source>
</evidence>
<feature type="domain" description="SIS" evidence="1">
    <location>
        <begin position="1"/>
        <end position="125"/>
    </location>
</feature>
<dbReference type="SUPFAM" id="SSF53697">
    <property type="entry name" value="SIS domain"/>
    <property type="match status" value="1"/>
</dbReference>
<accession>A0ABT2GW48</accession>